<dbReference type="GeneID" id="29984611"/>
<comment type="caution">
    <text evidence="1">The sequence shown here is derived from an EMBL/GenBank/DDBJ whole genome shotgun (WGS) entry which is preliminary data.</text>
</comment>
<sequence length="349" mass="40456">MDEEQESEDTAVRHLKKHIDSLGPEVHAIHLSQHGELISVSTKPEDDRTVCVYYPPLQDVQSPKHVNAVIRSDLLELDRFGPNVDLVSYLPNGDAIEPKKAAFKYYFLLQFLHTFWHEMNVWMRLPAHPHIVPFDRLVLDELRGCVVGFTSLYIPGGTLSENKPRVFKLEWLRQLTSVADDLNFKYIDGIGYGEDRNDVKGVIFTLYEIITRDTHFRDVRHSEQNPADVQGLEEWVQHPDVKLDQPVSEYRAVLNDWVDKRRTGRQISHYKEASEYIEWPEFPQPPPEDWDAKDRDGNIVGTQSHVILSHQRFNEKKKGNAILEWERPAQTKLKVGDRLLANGQLVPRD</sequence>
<dbReference type="STRING" id="398673.A0A2P4ZQN1"/>
<dbReference type="Proteomes" id="UP000054821">
    <property type="component" value="Unassembled WGS sequence"/>
</dbReference>
<proteinExistence type="predicted"/>
<organism evidence="1 2">
    <name type="scientific">Trichoderma gamsii</name>
    <dbReference type="NCBI Taxonomy" id="398673"/>
    <lineage>
        <taxon>Eukaryota</taxon>
        <taxon>Fungi</taxon>
        <taxon>Dikarya</taxon>
        <taxon>Ascomycota</taxon>
        <taxon>Pezizomycotina</taxon>
        <taxon>Sordariomycetes</taxon>
        <taxon>Hypocreomycetidae</taxon>
        <taxon>Hypocreales</taxon>
        <taxon>Hypocreaceae</taxon>
        <taxon>Trichoderma</taxon>
    </lineage>
</organism>
<evidence type="ECO:0000313" key="1">
    <source>
        <dbReference type="EMBL" id="PON26563.1"/>
    </source>
</evidence>
<dbReference type="AlphaFoldDB" id="A0A2P4ZQN1"/>
<keyword evidence="2" id="KW-1185">Reference proteome</keyword>
<name>A0A2P4ZQN1_9HYPO</name>
<protein>
    <submittedName>
        <fullName evidence="1">Uncharacterized protein</fullName>
    </submittedName>
</protein>
<reference evidence="1 2" key="1">
    <citation type="journal article" date="2016" name="Genome Announc.">
        <title>Draft Whole-Genome Sequence of Trichoderma gamsii T6085, a Promising Biocontrol Agent of Fusarium Head Blight on Wheat.</title>
        <authorList>
            <person name="Baroncelli R."/>
            <person name="Zapparata A."/>
            <person name="Piaggeschi G."/>
            <person name="Sarrocco S."/>
            <person name="Vannacci G."/>
        </authorList>
    </citation>
    <scope>NUCLEOTIDE SEQUENCE [LARGE SCALE GENOMIC DNA]</scope>
    <source>
        <strain evidence="1 2">T6085</strain>
    </source>
</reference>
<evidence type="ECO:0000313" key="2">
    <source>
        <dbReference type="Proteomes" id="UP000054821"/>
    </source>
</evidence>
<dbReference type="RefSeq" id="XP_018662341.1">
    <property type="nucleotide sequence ID" value="XM_018804528.1"/>
</dbReference>
<dbReference type="EMBL" id="JPDN02000013">
    <property type="protein sequence ID" value="PON26563.1"/>
    <property type="molecule type" value="Genomic_DNA"/>
</dbReference>
<accession>A0A2P4ZQN1</accession>
<gene>
    <name evidence="1" type="ORF">TGAM01_v204573</name>
</gene>